<dbReference type="PROSITE" id="PS50158">
    <property type="entry name" value="ZF_CCHC"/>
    <property type="match status" value="1"/>
</dbReference>
<evidence type="ECO:0008006" key="6">
    <source>
        <dbReference type="Google" id="ProtNLM"/>
    </source>
</evidence>
<dbReference type="EMBL" id="JARXVC010000020">
    <property type="protein sequence ID" value="MDH6284322.1"/>
    <property type="molecule type" value="Genomic_DNA"/>
</dbReference>
<evidence type="ECO:0000313" key="4">
    <source>
        <dbReference type="EMBL" id="MDH6284322.1"/>
    </source>
</evidence>
<gene>
    <name evidence="4" type="ORF">M2280_005580</name>
</gene>
<keyword evidence="1" id="KW-0863">Zinc-finger</keyword>
<dbReference type="Proteomes" id="UP001160334">
    <property type="component" value="Unassembled WGS sequence"/>
</dbReference>
<evidence type="ECO:0000313" key="5">
    <source>
        <dbReference type="Proteomes" id="UP001160334"/>
    </source>
</evidence>
<comment type="caution">
    <text evidence="4">The sequence shown here is derived from an EMBL/GenBank/DDBJ whole genome shotgun (WGS) entry which is preliminary data.</text>
</comment>
<evidence type="ECO:0000259" key="2">
    <source>
        <dbReference type="PROSITE" id="PS50158"/>
    </source>
</evidence>
<proteinExistence type="predicted"/>
<keyword evidence="1" id="KW-0862">Zinc</keyword>
<sequence>MVCRENKARSTAIRLAKEMCRAQGYGVMHDRELQSAIHERHHHFDGAPPMSTEEQIAFVKGLRQQIEDDPSISEREKYRISHDQPGLITRLDDEIKRLETGQYTDRSGQNHDLTDQQRNSGAQLQAIQYLGTMVPRIQTAKNTYFELNARHTGRSIEQVQAEWNSIMARKGEGRGGVGISLRDNWRDDLAVAGMSAQAQADLGQSKRARDALREMEERRVAHLAQQPARPTIRPEHRRVYARSGADGNVRCAQCGQFGHEQPACPNGDLVEKRRAIEEEYHAATNALKAASTQQVLDSGQELVYLKKEDGTEVGGEEARRLLERDRDMFAQGNPITTVDEANAKLKAIANRDAEIQDEMSKRSGGSSNWIQEVAYNDESGLMMVTTQPRQNKDGSISPSKTYPYRVSKAEAAQILASPEIGGAISRTVMRRGHGETNDEYHWENDADASAAQVQQKCPTCGRWASMTSSHRCPVPGSDAVDEGMNDRAAQAMWRAEARTARAAGLEPPAKPMARTNLVRQRQYPLPGTGGIANVPPAQDVRAVVEDGKIASPSLSFRYPDATVTGQATIWRDESGIDVASPFKEAGGNGMRCTCSTYARTGRCDHIASSLQTMASAYGVTYTGDTGLRPGVSLANRRRERTSDTAFDAPKAPLERMNYSRLQKLRNQRQGDHVQGLFEKVRRGDPINTPSVKPPRDAEGRRVAWPTTFERAGKGGANSDRTTDLNDTADVQYRLRAALFARTRTHYSVLRDRDGGMRITVPKARRGKDGTIPPVERQRLVDTLGIQAHQSRADGVYIPADTSWRHEMLSRAYGDNPPPIRAARYTVA</sequence>
<keyword evidence="5" id="KW-1185">Reference proteome</keyword>
<evidence type="ECO:0000259" key="3">
    <source>
        <dbReference type="PROSITE" id="PS50966"/>
    </source>
</evidence>
<protein>
    <recommendedName>
        <fullName evidence="6">SWIM-type domain-containing protein</fullName>
    </recommendedName>
</protein>
<organism evidence="4 5">
    <name type="scientific">Prescottella agglutinans</name>
    <dbReference type="NCBI Taxonomy" id="1644129"/>
    <lineage>
        <taxon>Bacteria</taxon>
        <taxon>Bacillati</taxon>
        <taxon>Actinomycetota</taxon>
        <taxon>Actinomycetes</taxon>
        <taxon>Mycobacteriales</taxon>
        <taxon>Nocardiaceae</taxon>
        <taxon>Prescottella</taxon>
    </lineage>
</organism>
<dbReference type="InterPro" id="IPR007527">
    <property type="entry name" value="Znf_SWIM"/>
</dbReference>
<accession>A0ABT6MJ22</accession>
<reference evidence="4 5" key="1">
    <citation type="submission" date="2023-04" db="EMBL/GenBank/DDBJ databases">
        <title>Forest soil microbial communities from Buena Vista Peninsula, Colon Province, Panama.</title>
        <authorList>
            <person name="Bouskill N."/>
        </authorList>
    </citation>
    <scope>NUCLEOTIDE SEQUENCE [LARGE SCALE GENOMIC DNA]</scope>
    <source>
        <strain evidence="4 5">CFH S0262</strain>
    </source>
</reference>
<keyword evidence="1" id="KW-0479">Metal-binding</keyword>
<feature type="domain" description="CCHC-type" evidence="2">
    <location>
        <begin position="250"/>
        <end position="266"/>
    </location>
</feature>
<feature type="domain" description="SWIM-type" evidence="3">
    <location>
        <begin position="576"/>
        <end position="614"/>
    </location>
</feature>
<dbReference type="PROSITE" id="PS50966">
    <property type="entry name" value="ZF_SWIM"/>
    <property type="match status" value="1"/>
</dbReference>
<name>A0ABT6MJ22_9NOCA</name>
<evidence type="ECO:0000256" key="1">
    <source>
        <dbReference type="PROSITE-ProRule" id="PRU00325"/>
    </source>
</evidence>
<dbReference type="InterPro" id="IPR001878">
    <property type="entry name" value="Znf_CCHC"/>
</dbReference>